<dbReference type="Pfam" id="PF00059">
    <property type="entry name" value="Lectin_C"/>
    <property type="match status" value="1"/>
</dbReference>
<evidence type="ECO:0000313" key="3">
    <source>
        <dbReference type="EMBL" id="KAK7081366.1"/>
    </source>
</evidence>
<feature type="signal peptide" evidence="1">
    <location>
        <begin position="1"/>
        <end position="18"/>
    </location>
</feature>
<evidence type="ECO:0000259" key="2">
    <source>
        <dbReference type="PROSITE" id="PS50041"/>
    </source>
</evidence>
<organism evidence="3 4">
    <name type="scientific">Halocaridina rubra</name>
    <name type="common">Hawaiian red shrimp</name>
    <dbReference type="NCBI Taxonomy" id="373956"/>
    <lineage>
        <taxon>Eukaryota</taxon>
        <taxon>Metazoa</taxon>
        <taxon>Ecdysozoa</taxon>
        <taxon>Arthropoda</taxon>
        <taxon>Crustacea</taxon>
        <taxon>Multicrustacea</taxon>
        <taxon>Malacostraca</taxon>
        <taxon>Eumalacostraca</taxon>
        <taxon>Eucarida</taxon>
        <taxon>Decapoda</taxon>
        <taxon>Pleocyemata</taxon>
        <taxon>Caridea</taxon>
        <taxon>Atyoidea</taxon>
        <taxon>Atyidae</taxon>
        <taxon>Halocaridina</taxon>
    </lineage>
</organism>
<dbReference type="InterPro" id="IPR016187">
    <property type="entry name" value="CTDL_fold"/>
</dbReference>
<dbReference type="PANTHER" id="PTHR22801:SF63">
    <property type="entry name" value="C-TYPE LECTIN DOMAIN-CONTAINING PROTEIN"/>
    <property type="match status" value="1"/>
</dbReference>
<dbReference type="PROSITE" id="PS50041">
    <property type="entry name" value="C_TYPE_LECTIN_2"/>
    <property type="match status" value="1"/>
</dbReference>
<gene>
    <name evidence="3" type="ORF">SK128_023498</name>
</gene>
<dbReference type="InterPro" id="IPR001304">
    <property type="entry name" value="C-type_lectin-like"/>
</dbReference>
<dbReference type="AlphaFoldDB" id="A0AAN9A5F9"/>
<dbReference type="SUPFAM" id="SSF56436">
    <property type="entry name" value="C-type lectin-like"/>
    <property type="match status" value="1"/>
</dbReference>
<dbReference type="EMBL" id="JAXCGZ010005129">
    <property type="protein sequence ID" value="KAK7081366.1"/>
    <property type="molecule type" value="Genomic_DNA"/>
</dbReference>
<evidence type="ECO:0000313" key="4">
    <source>
        <dbReference type="Proteomes" id="UP001381693"/>
    </source>
</evidence>
<proteinExistence type="predicted"/>
<reference evidence="3 4" key="1">
    <citation type="submission" date="2023-11" db="EMBL/GenBank/DDBJ databases">
        <title>Halocaridina rubra genome assembly.</title>
        <authorList>
            <person name="Smith C."/>
        </authorList>
    </citation>
    <scope>NUCLEOTIDE SEQUENCE [LARGE SCALE GENOMIC DNA]</scope>
    <source>
        <strain evidence="3">EP-1</strain>
        <tissue evidence="3">Whole</tissue>
    </source>
</reference>
<dbReference type="InterPro" id="IPR050801">
    <property type="entry name" value="Ca-Dep_Lectins_ImmuneDev"/>
</dbReference>
<dbReference type="SMART" id="SM00034">
    <property type="entry name" value="CLECT"/>
    <property type="match status" value="1"/>
</dbReference>
<evidence type="ECO:0000256" key="1">
    <source>
        <dbReference type="SAM" id="SignalP"/>
    </source>
</evidence>
<accession>A0AAN9A5F9</accession>
<dbReference type="Proteomes" id="UP001381693">
    <property type="component" value="Unassembled WGS sequence"/>
</dbReference>
<protein>
    <recommendedName>
        <fullName evidence="2">C-type lectin domain-containing protein</fullName>
    </recommendedName>
</protein>
<name>A0AAN9A5F9_HALRR</name>
<feature type="domain" description="C-type lectin" evidence="2">
    <location>
        <begin position="35"/>
        <end position="159"/>
    </location>
</feature>
<comment type="caution">
    <text evidence="3">The sequence shown here is derived from an EMBL/GenBank/DDBJ whole genome shotgun (WGS) entry which is preliminary data.</text>
</comment>
<keyword evidence="4" id="KW-1185">Reference proteome</keyword>
<dbReference type="PANTHER" id="PTHR22801">
    <property type="entry name" value="LITHOSTATHINE"/>
    <property type="match status" value="1"/>
</dbReference>
<feature type="chain" id="PRO_5042912576" description="C-type lectin domain-containing protein" evidence="1">
    <location>
        <begin position="19"/>
        <end position="160"/>
    </location>
</feature>
<dbReference type="Gene3D" id="3.10.100.10">
    <property type="entry name" value="Mannose-Binding Protein A, subunit A"/>
    <property type="match status" value="1"/>
</dbReference>
<keyword evidence="1" id="KW-0732">Signal</keyword>
<sequence>MIWKFALLIIAVVTGAASQTVPCPNGYENFADEGLAPVCLKFATTKKATWGEWLTMCQQDNGGHLAIVKGDLHGKIYQHIQNDQDLWDEAFWVGASDAENEGQWVWTDGTPVDMGPPHWDPCDPPQPDGGTAQNYMCLWTPNFYFSSCLNSVTIYAICQI</sequence>
<dbReference type="InterPro" id="IPR016186">
    <property type="entry name" value="C-type_lectin-like/link_sf"/>
</dbReference>